<reference evidence="1 2" key="1">
    <citation type="journal article" date="2010" name="Nature">
        <title>Genome sequencing and analysis of the model grass Brachypodium distachyon.</title>
        <authorList>
            <consortium name="International Brachypodium Initiative"/>
        </authorList>
    </citation>
    <scope>NUCLEOTIDE SEQUENCE [LARGE SCALE GENOMIC DNA]</scope>
    <source>
        <strain evidence="1 2">Bd21</strain>
    </source>
</reference>
<accession>A0A0Q3HGK8</accession>
<name>A0A0Q3HGK8_BRADI</name>
<dbReference type="InParanoid" id="A0A0Q3HGK8"/>
<proteinExistence type="predicted"/>
<dbReference type="EMBL" id="CM000880">
    <property type="protein sequence ID" value="KQK21999.1"/>
    <property type="molecule type" value="Genomic_DNA"/>
</dbReference>
<evidence type="ECO:0000313" key="1">
    <source>
        <dbReference type="EMBL" id="KQK21999.1"/>
    </source>
</evidence>
<protein>
    <submittedName>
        <fullName evidence="1 2">Uncharacterized protein</fullName>
    </submittedName>
</protein>
<dbReference type="AlphaFoldDB" id="A0A0Q3HGK8"/>
<dbReference type="Gramene" id="KQK21999">
    <property type="protein sequence ID" value="KQK21999"/>
    <property type="gene ID" value="BRADI_1g64453v3"/>
</dbReference>
<gene>
    <name evidence="1" type="ORF">BRADI_1g64453v3</name>
</gene>
<keyword evidence="3" id="KW-1185">Reference proteome</keyword>
<dbReference type="EnsemblPlants" id="KQK21999">
    <property type="protein sequence ID" value="KQK21999"/>
    <property type="gene ID" value="BRADI_1g64453v3"/>
</dbReference>
<reference evidence="1" key="2">
    <citation type="submission" date="2017-06" db="EMBL/GenBank/DDBJ databases">
        <title>WGS assembly of Brachypodium distachyon.</title>
        <authorList>
            <consortium name="The International Brachypodium Initiative"/>
            <person name="Lucas S."/>
            <person name="Harmon-Smith M."/>
            <person name="Lail K."/>
            <person name="Tice H."/>
            <person name="Grimwood J."/>
            <person name="Bruce D."/>
            <person name="Barry K."/>
            <person name="Shu S."/>
            <person name="Lindquist E."/>
            <person name="Wang M."/>
            <person name="Pitluck S."/>
            <person name="Vogel J.P."/>
            <person name="Garvin D.F."/>
            <person name="Mockler T.C."/>
            <person name="Schmutz J."/>
            <person name="Rokhsar D."/>
            <person name="Bevan M.W."/>
        </authorList>
    </citation>
    <scope>NUCLEOTIDE SEQUENCE</scope>
    <source>
        <strain evidence="1">Bd21</strain>
    </source>
</reference>
<organism evidence="1">
    <name type="scientific">Brachypodium distachyon</name>
    <name type="common">Purple false brome</name>
    <name type="synonym">Trachynia distachya</name>
    <dbReference type="NCBI Taxonomy" id="15368"/>
    <lineage>
        <taxon>Eukaryota</taxon>
        <taxon>Viridiplantae</taxon>
        <taxon>Streptophyta</taxon>
        <taxon>Embryophyta</taxon>
        <taxon>Tracheophyta</taxon>
        <taxon>Spermatophyta</taxon>
        <taxon>Magnoliopsida</taxon>
        <taxon>Liliopsida</taxon>
        <taxon>Poales</taxon>
        <taxon>Poaceae</taxon>
        <taxon>BOP clade</taxon>
        <taxon>Pooideae</taxon>
        <taxon>Stipodae</taxon>
        <taxon>Brachypodieae</taxon>
        <taxon>Brachypodium</taxon>
    </lineage>
</organism>
<evidence type="ECO:0000313" key="3">
    <source>
        <dbReference type="Proteomes" id="UP000008810"/>
    </source>
</evidence>
<evidence type="ECO:0000313" key="2">
    <source>
        <dbReference type="EnsemblPlants" id="KQK21999"/>
    </source>
</evidence>
<dbReference type="Proteomes" id="UP000008810">
    <property type="component" value="Chromosome 1"/>
</dbReference>
<reference evidence="2" key="3">
    <citation type="submission" date="2018-08" db="UniProtKB">
        <authorList>
            <consortium name="EnsemblPlants"/>
        </authorList>
    </citation>
    <scope>IDENTIFICATION</scope>
    <source>
        <strain evidence="2">cv. Bd21</strain>
    </source>
</reference>
<sequence>MQPSEPSRYIVDATRFTSGMGSKLARLLTDQEMTIDARSKISSPSLCHRSSMGRLRHRLPSLPVEAILRPVPADQRPEEEEAVHPVVEQLTERWPWPCRRLRDLVAGR</sequence>